<evidence type="ECO:0000313" key="1">
    <source>
        <dbReference type="EMBL" id="MEL0628869.1"/>
    </source>
</evidence>
<evidence type="ECO:0000313" key="2">
    <source>
        <dbReference type="Proteomes" id="UP001369082"/>
    </source>
</evidence>
<name>A0ABU9GNI0_9GAMM</name>
<protein>
    <submittedName>
        <fullName evidence="1">Uncharacterized protein</fullName>
    </submittedName>
</protein>
<dbReference type="EMBL" id="JBAKAZ010000010">
    <property type="protein sequence ID" value="MEL0628869.1"/>
    <property type="molecule type" value="Genomic_DNA"/>
</dbReference>
<sequence>MKRSRTSIDAIFNQIENKEIGSFTVNSLGGNVHAAMDLADWIKENNISLIVEGNCFSSCANYFIPGASSVLIKSRSIAGLHGGALQKIWRRNYPWYLYVFPLMIIIDQ</sequence>
<keyword evidence="2" id="KW-1185">Reference proteome</keyword>
<gene>
    <name evidence="1" type="ORF">V6256_04530</name>
</gene>
<proteinExistence type="predicted"/>
<comment type="caution">
    <text evidence="1">The sequence shown here is derived from an EMBL/GenBank/DDBJ whole genome shotgun (WGS) entry which is preliminary data.</text>
</comment>
<dbReference type="InterPro" id="IPR029045">
    <property type="entry name" value="ClpP/crotonase-like_dom_sf"/>
</dbReference>
<dbReference type="Proteomes" id="UP001369082">
    <property type="component" value="Unassembled WGS sequence"/>
</dbReference>
<dbReference type="RefSeq" id="WP_341596883.1">
    <property type="nucleotide sequence ID" value="NZ_JBAKAZ010000010.1"/>
</dbReference>
<organism evidence="1 2">
    <name type="scientific">Psychromonas aquatilis</name>
    <dbReference type="NCBI Taxonomy" id="2005072"/>
    <lineage>
        <taxon>Bacteria</taxon>
        <taxon>Pseudomonadati</taxon>
        <taxon>Pseudomonadota</taxon>
        <taxon>Gammaproteobacteria</taxon>
        <taxon>Alteromonadales</taxon>
        <taxon>Psychromonadaceae</taxon>
        <taxon>Psychromonas</taxon>
    </lineage>
</organism>
<reference evidence="1 2" key="1">
    <citation type="submission" date="2024-02" db="EMBL/GenBank/DDBJ databases">
        <title>Bacteria isolated from the canopy kelp, Nereocystis luetkeana.</title>
        <authorList>
            <person name="Pfister C.A."/>
            <person name="Younker I.T."/>
            <person name="Light S.H."/>
        </authorList>
    </citation>
    <scope>NUCLEOTIDE SEQUENCE [LARGE SCALE GENOMIC DNA]</scope>
    <source>
        <strain evidence="1 2">TI.1.05</strain>
    </source>
</reference>
<accession>A0ABU9GNI0</accession>
<dbReference type="SUPFAM" id="SSF52096">
    <property type="entry name" value="ClpP/crotonase"/>
    <property type="match status" value="1"/>
</dbReference>